<sequence>MAVRAMKESIQPQDRTTCKALRDLNTCKDCCLDLKPIQLPSSSKPLQPLPDKCLWFIARLMALAGPGWCAQKKHPYMSSSALEDTFPVQRGFFVGAKRLELRGGLSTGSCALSSSFKETRHKQALTKEIIASKGKDNLFADVFGLRAFHWYNGHKSTEDIEDPIEDNLVCPQHDILASQQKTQADCFLPAVASAKTVPSFSTSDGEGKQAPACTVKASIASPKPAGQGAMPDQMHQAYCERGLWQPRIQGPAFCNSTAVESGCKIASLLKNSSILLKGVERVIPYVEIQGAPVGLELLNGPFDKHLSGTEHIAEFPISGTIVEEPICTTGAEERNRDIAYVGTLPGAQQEGVQAPSGAVQDPNKAGRITRGKRPVLGKGGGKLLLFLTFWALLQDVSHDAKKNFGSPSHFLPIYISKDASEAGKKFRAMRHKTDESQHTLSVQRPGKPLDPVGAHCGLTYA</sequence>
<proteinExistence type="predicted"/>
<reference evidence="3" key="1">
    <citation type="journal article" date="2013" name="Nat. Genet.">
        <title>The duck genome and transcriptome provide insight into an avian influenza virus reservoir species.</title>
        <authorList>
            <person name="Huang Y."/>
            <person name="Li Y."/>
            <person name="Burt D.W."/>
            <person name="Chen H."/>
            <person name="Zhang Y."/>
            <person name="Qian W."/>
            <person name="Kim H."/>
            <person name="Gan S."/>
            <person name="Zhao Y."/>
            <person name="Li J."/>
            <person name="Yi K."/>
            <person name="Feng H."/>
            <person name="Zhu P."/>
            <person name="Li B."/>
            <person name="Liu Q."/>
            <person name="Fairley S."/>
            <person name="Magor K.E."/>
            <person name="Du Z."/>
            <person name="Hu X."/>
            <person name="Goodman L."/>
            <person name="Tafer H."/>
            <person name="Vignal A."/>
            <person name="Lee T."/>
            <person name="Kim K.W."/>
            <person name="Sheng Z."/>
            <person name="An Y."/>
            <person name="Searle S."/>
            <person name="Herrero J."/>
            <person name="Groenen M.A."/>
            <person name="Crooijmans R.P."/>
            <person name="Faraut T."/>
            <person name="Cai Q."/>
            <person name="Webster R.G."/>
            <person name="Aldridge J.R."/>
            <person name="Warren W.C."/>
            <person name="Bartschat S."/>
            <person name="Kehr S."/>
            <person name="Marz M."/>
            <person name="Stadler P.F."/>
            <person name="Smith J."/>
            <person name="Kraus R.H."/>
            <person name="Zhao Y."/>
            <person name="Ren L."/>
            <person name="Fei J."/>
            <person name="Morisson M."/>
            <person name="Kaiser P."/>
            <person name="Griffin D.K."/>
            <person name="Rao M."/>
            <person name="Pitel F."/>
            <person name="Wang J."/>
            <person name="Li N."/>
        </authorList>
    </citation>
    <scope>NUCLEOTIDE SEQUENCE [LARGE SCALE GENOMIC DNA]</scope>
</reference>
<dbReference type="EMBL" id="KB742833">
    <property type="protein sequence ID" value="EOB03808.1"/>
    <property type="molecule type" value="Genomic_DNA"/>
</dbReference>
<evidence type="ECO:0000313" key="3">
    <source>
        <dbReference type="Proteomes" id="UP000296049"/>
    </source>
</evidence>
<evidence type="ECO:0000313" key="2">
    <source>
        <dbReference type="EMBL" id="EOB03808.1"/>
    </source>
</evidence>
<gene>
    <name evidence="2" type="ORF">Anapl_00043</name>
</gene>
<keyword evidence="3" id="KW-1185">Reference proteome</keyword>
<name>R0LTU3_ANAPL</name>
<dbReference type="Proteomes" id="UP000296049">
    <property type="component" value="Unassembled WGS sequence"/>
</dbReference>
<feature type="region of interest" description="Disordered" evidence="1">
    <location>
        <begin position="349"/>
        <end position="372"/>
    </location>
</feature>
<evidence type="ECO:0000256" key="1">
    <source>
        <dbReference type="SAM" id="MobiDB-lite"/>
    </source>
</evidence>
<protein>
    <submittedName>
        <fullName evidence="2">Uncharacterized protein</fullName>
    </submittedName>
</protein>
<organism evidence="2 3">
    <name type="scientific">Anas platyrhynchos</name>
    <name type="common">Mallard</name>
    <name type="synonym">Anas boschas</name>
    <dbReference type="NCBI Taxonomy" id="8839"/>
    <lineage>
        <taxon>Eukaryota</taxon>
        <taxon>Metazoa</taxon>
        <taxon>Chordata</taxon>
        <taxon>Craniata</taxon>
        <taxon>Vertebrata</taxon>
        <taxon>Euteleostomi</taxon>
        <taxon>Archelosauria</taxon>
        <taxon>Archosauria</taxon>
        <taxon>Dinosauria</taxon>
        <taxon>Saurischia</taxon>
        <taxon>Theropoda</taxon>
        <taxon>Coelurosauria</taxon>
        <taxon>Aves</taxon>
        <taxon>Neognathae</taxon>
        <taxon>Galloanserae</taxon>
        <taxon>Anseriformes</taxon>
        <taxon>Anatidae</taxon>
        <taxon>Anatinae</taxon>
        <taxon>Anas</taxon>
    </lineage>
</organism>
<accession>R0LTU3</accession>
<dbReference type="AlphaFoldDB" id="R0LTU3"/>